<organism evidence="2 3">
    <name type="scientific">Shimazuella alba</name>
    <dbReference type="NCBI Taxonomy" id="2690964"/>
    <lineage>
        <taxon>Bacteria</taxon>
        <taxon>Bacillati</taxon>
        <taxon>Bacillota</taxon>
        <taxon>Bacilli</taxon>
        <taxon>Bacillales</taxon>
        <taxon>Thermoactinomycetaceae</taxon>
        <taxon>Shimazuella</taxon>
    </lineage>
</organism>
<feature type="transmembrane region" description="Helical" evidence="1">
    <location>
        <begin position="334"/>
        <end position="352"/>
    </location>
</feature>
<keyword evidence="1" id="KW-1133">Transmembrane helix</keyword>
<evidence type="ECO:0000313" key="3">
    <source>
        <dbReference type="Proteomes" id="UP000430692"/>
    </source>
</evidence>
<keyword evidence="1" id="KW-0472">Membrane</keyword>
<dbReference type="RefSeq" id="WP_160800749.1">
    <property type="nucleotide sequence ID" value="NZ_WUUL01000003.1"/>
</dbReference>
<comment type="caution">
    <text evidence="2">The sequence shown here is derived from an EMBL/GenBank/DDBJ whole genome shotgun (WGS) entry which is preliminary data.</text>
</comment>
<reference evidence="2 3" key="1">
    <citation type="submission" date="2019-12" db="EMBL/GenBank/DDBJ databases">
        <title>Whole-genome analyses of novel actinobacteria.</title>
        <authorList>
            <person name="Sahin N."/>
            <person name="Saygin H."/>
        </authorList>
    </citation>
    <scope>NUCLEOTIDE SEQUENCE [LARGE SCALE GENOMIC DNA]</scope>
    <source>
        <strain evidence="2 3">KC615</strain>
    </source>
</reference>
<feature type="transmembrane region" description="Helical" evidence="1">
    <location>
        <begin position="268"/>
        <end position="290"/>
    </location>
</feature>
<feature type="transmembrane region" description="Helical" evidence="1">
    <location>
        <begin position="302"/>
        <end position="328"/>
    </location>
</feature>
<gene>
    <name evidence="2" type="ORF">GSM42_06590</name>
</gene>
<dbReference type="AlphaFoldDB" id="A0A6I4VZ85"/>
<protein>
    <submittedName>
        <fullName evidence="2">Uncharacterized protein</fullName>
    </submittedName>
</protein>
<evidence type="ECO:0000256" key="1">
    <source>
        <dbReference type="SAM" id="Phobius"/>
    </source>
</evidence>
<name>A0A6I4VZ85_9BACL</name>
<feature type="transmembrane region" description="Helical" evidence="1">
    <location>
        <begin position="152"/>
        <end position="170"/>
    </location>
</feature>
<evidence type="ECO:0000313" key="2">
    <source>
        <dbReference type="EMBL" id="MXQ53402.1"/>
    </source>
</evidence>
<keyword evidence="3" id="KW-1185">Reference proteome</keyword>
<sequence>METIVVPGLATIEILGSTVIIRLDEKYDGEVDLISHDIDDHLTDWEPGGIYYSTNKQDLPSVPEQEISLRIAKLLEAITERKRPNASRALRRLMEVLPEKHRNLQEFVRPGNTLSSKFCTWMLAPVKKTKETPIQPVYSFGELKKRFSLKHYLWVIPMLIGTFLLIYLQTQVFSWMMYSPLTATVEFSKKIDNSWIAIGGLVILVYLDNKLVRRSQKKVTSYSPYTYGWLNKAAINEEQAFREGAENWTPWERFRSCLSFGLIHQPSLIYVFGMFLPHMIMGGVFMWVYLKNYRRTQRRRTAVLAASVFHRVYNRVALSVVVLSLLTVFGHSSFNWVTGLVGVIFTWTAMAVSDHRNK</sequence>
<proteinExistence type="predicted"/>
<dbReference type="Proteomes" id="UP000430692">
    <property type="component" value="Unassembled WGS sequence"/>
</dbReference>
<accession>A0A6I4VZ85</accession>
<dbReference type="EMBL" id="WUUL01000003">
    <property type="protein sequence ID" value="MXQ53402.1"/>
    <property type="molecule type" value="Genomic_DNA"/>
</dbReference>
<keyword evidence="1" id="KW-0812">Transmembrane</keyword>